<dbReference type="CDD" id="cd00945">
    <property type="entry name" value="Aldolase_Class_I"/>
    <property type="match status" value="1"/>
</dbReference>
<dbReference type="InterPro" id="IPR050312">
    <property type="entry name" value="IolE/XylAMocC-like"/>
</dbReference>
<dbReference type="SUPFAM" id="SSF51658">
    <property type="entry name" value="Xylose isomerase-like"/>
    <property type="match status" value="1"/>
</dbReference>
<name>A0A4R4ZJN3_9ACTN</name>
<sequence>MRRLAFSTLGCPGDPIEHVADLARRFGCGAVELRCADREPVSPDATPGRLRAVREQLGDIQALCVASYVQVARPDGDPTAEVLRHVEIAERLASPYVRVFGGGVYDRAVETLAAIAERITDSPVTVLLETHDSFLSGKAVAGICAAVDSPRIGALWDVVNPWRAGEEIAETARLLAPWLRHVQLKDVAAPDQLTPVLAGHGTVPLLEVLSQLDAIGYRGWLSLEWERAWYPGVPPLEEALDSFTTLIGSH</sequence>
<evidence type="ECO:0000313" key="2">
    <source>
        <dbReference type="EMBL" id="TDD58853.1"/>
    </source>
</evidence>
<dbReference type="PANTHER" id="PTHR12110:SF53">
    <property type="entry name" value="BLR5974 PROTEIN"/>
    <property type="match status" value="1"/>
</dbReference>
<gene>
    <name evidence="2" type="ORF">E1263_17410</name>
</gene>
<organism evidence="2 3">
    <name type="scientific">Kribbella antibiotica</name>
    <dbReference type="NCBI Taxonomy" id="190195"/>
    <lineage>
        <taxon>Bacteria</taxon>
        <taxon>Bacillati</taxon>
        <taxon>Actinomycetota</taxon>
        <taxon>Actinomycetes</taxon>
        <taxon>Propionibacteriales</taxon>
        <taxon>Kribbellaceae</taxon>
        <taxon>Kribbella</taxon>
    </lineage>
</organism>
<dbReference type="Proteomes" id="UP000295124">
    <property type="component" value="Unassembled WGS sequence"/>
</dbReference>
<dbReference type="EMBL" id="SMKX01000044">
    <property type="protein sequence ID" value="TDD58853.1"/>
    <property type="molecule type" value="Genomic_DNA"/>
</dbReference>
<dbReference type="PANTHER" id="PTHR12110">
    <property type="entry name" value="HYDROXYPYRUVATE ISOMERASE"/>
    <property type="match status" value="1"/>
</dbReference>
<feature type="domain" description="Xylose isomerase-like TIM barrel" evidence="1">
    <location>
        <begin position="21"/>
        <end position="243"/>
    </location>
</feature>
<keyword evidence="3" id="KW-1185">Reference proteome</keyword>
<dbReference type="AlphaFoldDB" id="A0A4R4ZJN3"/>
<protein>
    <submittedName>
        <fullName evidence="2">Sugar phosphate isomerase/epimerase</fullName>
    </submittedName>
</protein>
<comment type="caution">
    <text evidence="2">The sequence shown here is derived from an EMBL/GenBank/DDBJ whole genome shotgun (WGS) entry which is preliminary data.</text>
</comment>
<reference evidence="2 3" key="1">
    <citation type="submission" date="2019-03" db="EMBL/GenBank/DDBJ databases">
        <title>Draft genome sequences of novel Actinobacteria.</title>
        <authorList>
            <person name="Sahin N."/>
            <person name="Ay H."/>
            <person name="Saygin H."/>
        </authorList>
    </citation>
    <scope>NUCLEOTIDE SEQUENCE [LARGE SCALE GENOMIC DNA]</scope>
    <source>
        <strain evidence="2 3">JCM 13523</strain>
    </source>
</reference>
<evidence type="ECO:0000313" key="3">
    <source>
        <dbReference type="Proteomes" id="UP000295124"/>
    </source>
</evidence>
<dbReference type="Gene3D" id="3.20.20.150">
    <property type="entry name" value="Divalent-metal-dependent TIM barrel enzymes"/>
    <property type="match status" value="1"/>
</dbReference>
<proteinExistence type="predicted"/>
<dbReference type="RefSeq" id="WP_132168571.1">
    <property type="nucleotide sequence ID" value="NZ_SMKX01000044.1"/>
</dbReference>
<dbReference type="InterPro" id="IPR013022">
    <property type="entry name" value="Xyl_isomerase-like_TIM-brl"/>
</dbReference>
<evidence type="ECO:0000259" key="1">
    <source>
        <dbReference type="Pfam" id="PF01261"/>
    </source>
</evidence>
<dbReference type="OrthoDB" id="9815124at2"/>
<dbReference type="InterPro" id="IPR036237">
    <property type="entry name" value="Xyl_isomerase-like_sf"/>
</dbReference>
<accession>A0A4R4ZJN3</accession>
<dbReference type="Pfam" id="PF01261">
    <property type="entry name" value="AP_endonuc_2"/>
    <property type="match status" value="1"/>
</dbReference>
<keyword evidence="2" id="KW-0413">Isomerase</keyword>
<dbReference type="GO" id="GO:0016853">
    <property type="term" value="F:isomerase activity"/>
    <property type="evidence" value="ECO:0007669"/>
    <property type="project" value="UniProtKB-KW"/>
</dbReference>